<dbReference type="PROSITE" id="PS51635">
    <property type="entry name" value="PNPLA"/>
    <property type="match status" value="1"/>
</dbReference>
<dbReference type="Gene3D" id="3.40.1090.10">
    <property type="entry name" value="Cytosolic phospholipase A2 catalytic domain"/>
    <property type="match status" value="2"/>
</dbReference>
<feature type="short sequence motif" description="DGA/G" evidence="4">
    <location>
        <begin position="205"/>
        <end position="207"/>
    </location>
</feature>
<dbReference type="AlphaFoldDB" id="A0A7K1LRK2"/>
<dbReference type="PANTHER" id="PTHR14226:SF76">
    <property type="entry name" value="NTE FAMILY PROTEIN RSSA"/>
    <property type="match status" value="1"/>
</dbReference>
<dbReference type="SUPFAM" id="SSF52151">
    <property type="entry name" value="FabD/lysophospholipase-like"/>
    <property type="match status" value="1"/>
</dbReference>
<feature type="active site" description="Proton acceptor" evidence="4">
    <location>
        <position position="205"/>
    </location>
</feature>
<feature type="domain" description="PNPLA" evidence="5">
    <location>
        <begin position="28"/>
        <end position="218"/>
    </location>
</feature>
<dbReference type="InterPro" id="IPR050301">
    <property type="entry name" value="NTE"/>
</dbReference>
<keyword evidence="1 4" id="KW-0378">Hydrolase</keyword>
<dbReference type="EMBL" id="VJVW01000004">
    <property type="protein sequence ID" value="MUP43241.1"/>
    <property type="molecule type" value="Genomic_DNA"/>
</dbReference>
<dbReference type="Gene3D" id="3.10.20.310">
    <property type="entry name" value="membrane protein fhac"/>
    <property type="match status" value="1"/>
</dbReference>
<protein>
    <submittedName>
        <fullName evidence="6">Patatin</fullName>
    </submittedName>
</protein>
<dbReference type="Pfam" id="PF19143">
    <property type="entry name" value="Omp85_2"/>
    <property type="match status" value="1"/>
</dbReference>
<evidence type="ECO:0000256" key="2">
    <source>
        <dbReference type="ARBA" id="ARBA00022963"/>
    </source>
</evidence>
<evidence type="ECO:0000313" key="7">
    <source>
        <dbReference type="Proteomes" id="UP000460416"/>
    </source>
</evidence>
<dbReference type="InterPro" id="IPR016035">
    <property type="entry name" value="Acyl_Trfase/lysoPLipase"/>
</dbReference>
<feature type="short sequence motif" description="GXGXXG" evidence="4">
    <location>
        <begin position="32"/>
        <end position="37"/>
    </location>
</feature>
<keyword evidence="2 4" id="KW-0442">Lipid degradation</keyword>
<evidence type="ECO:0000256" key="4">
    <source>
        <dbReference type="PROSITE-ProRule" id="PRU01161"/>
    </source>
</evidence>
<name>A0A7K1LRK2_9FLAO</name>
<accession>A0A7K1LRK2</accession>
<evidence type="ECO:0000259" key="5">
    <source>
        <dbReference type="PROSITE" id="PS51635"/>
    </source>
</evidence>
<evidence type="ECO:0000256" key="1">
    <source>
        <dbReference type="ARBA" id="ARBA00022801"/>
    </source>
</evidence>
<dbReference type="Proteomes" id="UP000460416">
    <property type="component" value="Unassembled WGS sequence"/>
</dbReference>
<dbReference type="GO" id="GO:0016042">
    <property type="term" value="P:lipid catabolic process"/>
    <property type="evidence" value="ECO:0007669"/>
    <property type="project" value="UniProtKB-UniRule"/>
</dbReference>
<organism evidence="6 7">
    <name type="scientific">Christiangramia aestuarii</name>
    <dbReference type="NCBI Taxonomy" id="1028746"/>
    <lineage>
        <taxon>Bacteria</taxon>
        <taxon>Pseudomonadati</taxon>
        <taxon>Bacteroidota</taxon>
        <taxon>Flavobacteriia</taxon>
        <taxon>Flavobacteriales</taxon>
        <taxon>Flavobacteriaceae</taxon>
        <taxon>Christiangramia</taxon>
    </lineage>
</organism>
<keyword evidence="7" id="KW-1185">Reference proteome</keyword>
<gene>
    <name evidence="6" type="ORF">FLP08_11695</name>
</gene>
<dbReference type="PANTHER" id="PTHR14226">
    <property type="entry name" value="NEUROPATHY TARGET ESTERASE/SWISS CHEESE D.MELANOGASTER"/>
    <property type="match status" value="1"/>
</dbReference>
<sequence>MRIFLAFIFLSFSLLGFGQEQEAPSVGLVLSGGGAKGLAHIGVLKVLEEEGVKIDYIGGTSMGAIIGGLYASGYSASELDSIFNDTNFDILIQDDLPRRAKTFYEKEDSEKYAITLPFDNFDISFPTGLFKGQNIYNLMSRLTMHVSDVNDFSKLQIPFFCVAANVETGEEVILDEGSLAKAISASGAIPTILSPIKINDQLLTDGGVANNYPVEELRKRGADIIIGVDVQDTLVKRENLRSVFEIMSQISNFRTINDMRDKIPLTDIYIKPDISPFSVMSFEEGNAIIDSGRVAALEKLPELKELANKLDVRQKREPVKKIDTFNISALTLEGNNTYPRSYVQGKLKLDYNKPYNFDDLNIGINNLSATGNFDRLSYQLIPQEGDNGNYTLAMQIEESESKMLLRLGLHYDELYKSGALINLTRKSLIFTNDVASLDFVVGDNLRYNFNYYLDKGYYWSVGLNARYNTFEKEINLNSVRKIEDVDELPPVAELDVNFKDFTNQIYVETLFQQVFSIGAGLEHKYLKFSSNTFNDVENRNNEIIFDNSHYASAFGYLKYDSYDNKYFPTKGISFNGDFHVYLYSSDFNDNFAEFSIAKGAIGYAVTPLRNLSARISTETGFKIGNDGTEVLDFFLGGYGNDFINNIKPFYGYDFLSLSADSYIQALLEIDFQVARKNHIIASANIANVEDRLFTTGNWFTLPDYTGYALGYGIDTFMGPMEVKYTYSPEVRNSYWFFSLGFWF</sequence>
<evidence type="ECO:0000313" key="6">
    <source>
        <dbReference type="EMBL" id="MUP43241.1"/>
    </source>
</evidence>
<dbReference type="CDD" id="cd07205">
    <property type="entry name" value="Pat_PNPLA6_PNPLA7_NTE1_like"/>
    <property type="match status" value="1"/>
</dbReference>
<dbReference type="OrthoDB" id="9770965at2"/>
<dbReference type="InterPro" id="IPR043864">
    <property type="entry name" value="Omp85-like_dom"/>
</dbReference>
<evidence type="ECO:0000256" key="3">
    <source>
        <dbReference type="ARBA" id="ARBA00023098"/>
    </source>
</evidence>
<reference evidence="6 7" key="1">
    <citation type="submission" date="2019-07" db="EMBL/GenBank/DDBJ databases">
        <title>Gramella aestuarii sp. nov., isolated from a tidal flat, and emended description of Gramella echinicola.</title>
        <authorList>
            <person name="Liu L."/>
        </authorList>
    </citation>
    <scope>NUCLEOTIDE SEQUENCE [LARGE SCALE GENOMIC DNA]</scope>
    <source>
        <strain evidence="6 7">BS12</strain>
    </source>
</reference>
<dbReference type="GO" id="GO:0016787">
    <property type="term" value="F:hydrolase activity"/>
    <property type="evidence" value="ECO:0007669"/>
    <property type="project" value="UniProtKB-UniRule"/>
</dbReference>
<feature type="active site" description="Nucleophile" evidence="4">
    <location>
        <position position="61"/>
    </location>
</feature>
<dbReference type="RefSeq" id="WP_156276931.1">
    <property type="nucleotide sequence ID" value="NZ_BAABGI010000001.1"/>
</dbReference>
<keyword evidence="3 4" id="KW-0443">Lipid metabolism</keyword>
<comment type="caution">
    <text evidence="6">The sequence shown here is derived from an EMBL/GenBank/DDBJ whole genome shotgun (WGS) entry which is preliminary data.</text>
</comment>
<feature type="short sequence motif" description="GXSXG" evidence="4">
    <location>
        <begin position="59"/>
        <end position="63"/>
    </location>
</feature>
<proteinExistence type="predicted"/>
<dbReference type="Pfam" id="PF01734">
    <property type="entry name" value="Patatin"/>
    <property type="match status" value="1"/>
</dbReference>
<dbReference type="InterPro" id="IPR002641">
    <property type="entry name" value="PNPLA_dom"/>
</dbReference>